<evidence type="ECO:0000256" key="2">
    <source>
        <dbReference type="SAM" id="Phobius"/>
    </source>
</evidence>
<name>A0ABW0ZNH6_9ACTN</name>
<evidence type="ECO:0000256" key="1">
    <source>
        <dbReference type="SAM" id="MobiDB-lite"/>
    </source>
</evidence>
<evidence type="ECO:0008006" key="5">
    <source>
        <dbReference type="Google" id="ProtNLM"/>
    </source>
</evidence>
<dbReference type="RefSeq" id="WP_136431630.1">
    <property type="nucleotide sequence ID" value="NZ_JBHSNS010000007.1"/>
</dbReference>
<organism evidence="3 4">
    <name type="scientific">Nocardioides vastitatis</name>
    <dbReference type="NCBI Taxonomy" id="2568655"/>
    <lineage>
        <taxon>Bacteria</taxon>
        <taxon>Bacillati</taxon>
        <taxon>Actinomycetota</taxon>
        <taxon>Actinomycetes</taxon>
        <taxon>Propionibacteriales</taxon>
        <taxon>Nocardioidaceae</taxon>
        <taxon>Nocardioides</taxon>
    </lineage>
</organism>
<keyword evidence="2" id="KW-1133">Transmembrane helix</keyword>
<feature type="compositionally biased region" description="Low complexity" evidence="1">
    <location>
        <begin position="132"/>
        <end position="157"/>
    </location>
</feature>
<keyword evidence="4" id="KW-1185">Reference proteome</keyword>
<accession>A0ABW0ZNH6</accession>
<gene>
    <name evidence="3" type="ORF">ACFPQB_14755</name>
</gene>
<dbReference type="Proteomes" id="UP001596072">
    <property type="component" value="Unassembled WGS sequence"/>
</dbReference>
<dbReference type="EMBL" id="JBHSNS010000007">
    <property type="protein sequence ID" value="MFC5730180.1"/>
    <property type="molecule type" value="Genomic_DNA"/>
</dbReference>
<proteinExistence type="predicted"/>
<evidence type="ECO:0000313" key="3">
    <source>
        <dbReference type="EMBL" id="MFC5730180.1"/>
    </source>
</evidence>
<reference evidence="4" key="1">
    <citation type="journal article" date="2019" name="Int. J. Syst. Evol. Microbiol.">
        <title>The Global Catalogue of Microorganisms (GCM) 10K type strain sequencing project: providing services to taxonomists for standard genome sequencing and annotation.</title>
        <authorList>
            <consortium name="The Broad Institute Genomics Platform"/>
            <consortium name="The Broad Institute Genome Sequencing Center for Infectious Disease"/>
            <person name="Wu L."/>
            <person name="Ma J."/>
        </authorList>
    </citation>
    <scope>NUCLEOTIDE SEQUENCE [LARGE SCALE GENOMIC DNA]</scope>
    <source>
        <strain evidence="4">YIM 94188</strain>
    </source>
</reference>
<feature type="transmembrane region" description="Helical" evidence="2">
    <location>
        <begin position="96"/>
        <end position="113"/>
    </location>
</feature>
<evidence type="ECO:0000313" key="4">
    <source>
        <dbReference type="Proteomes" id="UP001596072"/>
    </source>
</evidence>
<feature type="region of interest" description="Disordered" evidence="1">
    <location>
        <begin position="118"/>
        <end position="173"/>
    </location>
</feature>
<comment type="caution">
    <text evidence="3">The sequence shown here is derived from an EMBL/GenBank/DDBJ whole genome shotgun (WGS) entry which is preliminary data.</text>
</comment>
<keyword evidence="2" id="KW-0472">Membrane</keyword>
<sequence>MHHKSGKHDLQRELHNLVDVVAPRVESAVNTVAEKTPPLVDKGRTVAGTVADRGRIVAIEKGALLAEHLPDNVVDRLPDTVVDRLPVRRRSRGKKLLLMGLIGGLVAAGVAAARRSGMLGGKSTAGPRESYTPPRTTGSDTGTTSTGPTSTETPSKTDPSDPLAEPGINGRMN</sequence>
<protein>
    <recommendedName>
        <fullName evidence="5">DUF3618 domain-containing protein</fullName>
    </recommendedName>
</protein>
<keyword evidence="2" id="KW-0812">Transmembrane</keyword>